<dbReference type="AlphaFoldDB" id="A0A8H7SW29"/>
<gene>
    <name evidence="1" type="ORF">INT48_007884</name>
</gene>
<accession>A0A8H7SW29</accession>
<comment type="caution">
    <text evidence="1">The sequence shown here is derived from an EMBL/GenBank/DDBJ whole genome shotgun (WGS) entry which is preliminary data.</text>
</comment>
<evidence type="ECO:0000313" key="2">
    <source>
        <dbReference type="Proteomes" id="UP000613177"/>
    </source>
</evidence>
<name>A0A8H7SW29_9FUNG</name>
<evidence type="ECO:0000313" key="1">
    <source>
        <dbReference type="EMBL" id="KAG2235486.1"/>
    </source>
</evidence>
<protein>
    <submittedName>
        <fullName evidence="1">Uncharacterized protein</fullName>
    </submittedName>
</protein>
<dbReference type="Proteomes" id="UP000613177">
    <property type="component" value="Unassembled WGS sequence"/>
</dbReference>
<reference evidence="1" key="1">
    <citation type="submission" date="2021-01" db="EMBL/GenBank/DDBJ databases">
        <title>Metabolic potential, ecology and presence of endohyphal bacteria is reflected in genomic diversity of Mucoromycotina.</title>
        <authorList>
            <person name="Muszewska A."/>
            <person name="Okrasinska A."/>
            <person name="Steczkiewicz K."/>
            <person name="Drgas O."/>
            <person name="Orlowska M."/>
            <person name="Perlinska-Lenart U."/>
            <person name="Aleksandrzak-Piekarczyk T."/>
            <person name="Szatraj K."/>
            <person name="Zielenkiewicz U."/>
            <person name="Pilsyk S."/>
            <person name="Malc E."/>
            <person name="Mieczkowski P."/>
            <person name="Kruszewska J.S."/>
            <person name="Biernat P."/>
            <person name="Pawlowska J."/>
        </authorList>
    </citation>
    <scope>NUCLEOTIDE SEQUENCE</scope>
    <source>
        <strain evidence="1">WA0000018081</strain>
    </source>
</reference>
<dbReference type="EMBL" id="JAEPRE010000032">
    <property type="protein sequence ID" value="KAG2235486.1"/>
    <property type="molecule type" value="Genomic_DNA"/>
</dbReference>
<keyword evidence="2" id="KW-1185">Reference proteome</keyword>
<organism evidence="1 2">
    <name type="scientific">Thamnidium elegans</name>
    <dbReference type="NCBI Taxonomy" id="101142"/>
    <lineage>
        <taxon>Eukaryota</taxon>
        <taxon>Fungi</taxon>
        <taxon>Fungi incertae sedis</taxon>
        <taxon>Mucoromycota</taxon>
        <taxon>Mucoromycotina</taxon>
        <taxon>Mucoromycetes</taxon>
        <taxon>Mucorales</taxon>
        <taxon>Mucorineae</taxon>
        <taxon>Mucoraceae</taxon>
        <taxon>Thamnidium</taxon>
    </lineage>
</organism>
<sequence length="477" mass="54752">MSADVQWCLNNKDTITLKSFAENFGLLERQYAVSRYTSIINSPHLAADQERLQSELDLLKKSEEFKLYWMERTRKRTRLDVDTEYDTTISTPTTSAPSTSYHTTAISTANDTTKTTIIGDVENPTPLIPWIFKGVNVAELFAKFQKTVQQISTGHLFFIESSVHELLALSNIFLLCPDQYSPLCINIFTEDVLSDLNKELLTECMDFNQDMNDDACMKLSRIINNVESKRLSKDDAEIDLLMLGKSLNPFERSLVWGIKAGMRKLPLMPIKTKKSLGECELFTMYFDPILSALFSDPDKNVLLRWSNVTSDESGEMRPDATISEICQRDFGPSRGYGEVKLARPTTDNHALCHDFLRLATLAKDTIDMNKLQAALTFQINGFNIIFYLSRLRHDGIYIMQEIGRLAFPRSLEELASFVNLKNIRTLLMVTEAFWRLCQPVNDEELWKTKRRPTYPAIYSLIHATKDRRRFCALQFEC</sequence>
<proteinExistence type="predicted"/>